<organism evidence="1 2">
    <name type="scientific">Mucilaginibacter phyllosphaerae</name>
    <dbReference type="NCBI Taxonomy" id="1812349"/>
    <lineage>
        <taxon>Bacteria</taxon>
        <taxon>Pseudomonadati</taxon>
        <taxon>Bacteroidota</taxon>
        <taxon>Sphingobacteriia</taxon>
        <taxon>Sphingobacteriales</taxon>
        <taxon>Sphingobacteriaceae</taxon>
        <taxon>Mucilaginibacter</taxon>
    </lineage>
</organism>
<evidence type="ECO:0008006" key="3">
    <source>
        <dbReference type="Google" id="ProtNLM"/>
    </source>
</evidence>
<reference evidence="1 2" key="1">
    <citation type="submission" date="2020-08" db="EMBL/GenBank/DDBJ databases">
        <title>Genomic Encyclopedia of Type Strains, Phase IV (KMG-IV): sequencing the most valuable type-strain genomes for metagenomic binning, comparative biology and taxonomic classification.</title>
        <authorList>
            <person name="Goeker M."/>
        </authorList>
    </citation>
    <scope>NUCLEOTIDE SEQUENCE [LARGE SCALE GENOMIC DNA]</scope>
    <source>
        <strain evidence="1 2">DSM 100995</strain>
    </source>
</reference>
<sequence length="151" mass="17629">MDISEAAINKAKNRLDERSELVKWVVCDITGFKTDRHFDLWLDRAAFHFLTEESQITAYLKIAGDAINRYMVIGTFSENGPEKCSGLPIKQYTENQLNSQLQKGFKKIRCIHEDHITPFQTKQNFLFCSFKKQASTNALNHRYQRIVIWIL</sequence>
<name>A0ABR6IDR8_9SPHI</name>
<dbReference type="Proteomes" id="UP000583101">
    <property type="component" value="Unassembled WGS sequence"/>
</dbReference>
<dbReference type="SUPFAM" id="SSF53335">
    <property type="entry name" value="S-adenosyl-L-methionine-dependent methyltransferases"/>
    <property type="match status" value="1"/>
</dbReference>
<dbReference type="Gene3D" id="3.40.50.150">
    <property type="entry name" value="Vaccinia Virus protein VP39"/>
    <property type="match status" value="1"/>
</dbReference>
<accession>A0ABR6IDR8</accession>
<keyword evidence="2" id="KW-1185">Reference proteome</keyword>
<gene>
    <name evidence="1" type="ORF">GGR35_003831</name>
</gene>
<evidence type="ECO:0000313" key="2">
    <source>
        <dbReference type="Proteomes" id="UP000583101"/>
    </source>
</evidence>
<protein>
    <recommendedName>
        <fullName evidence="3">Class I SAM-dependent methyltransferase</fullName>
    </recommendedName>
</protein>
<evidence type="ECO:0000313" key="1">
    <source>
        <dbReference type="EMBL" id="MBB3971203.1"/>
    </source>
</evidence>
<dbReference type="InterPro" id="IPR029063">
    <property type="entry name" value="SAM-dependent_MTases_sf"/>
</dbReference>
<dbReference type="EMBL" id="JACIEG010000009">
    <property type="protein sequence ID" value="MBB3971203.1"/>
    <property type="molecule type" value="Genomic_DNA"/>
</dbReference>
<comment type="caution">
    <text evidence="1">The sequence shown here is derived from an EMBL/GenBank/DDBJ whole genome shotgun (WGS) entry which is preliminary data.</text>
</comment>
<proteinExistence type="predicted"/>